<evidence type="ECO:0000256" key="2">
    <source>
        <dbReference type="ARBA" id="ARBA00022692"/>
    </source>
</evidence>
<feature type="domain" description="Ribophorin II C-terminal" evidence="10">
    <location>
        <begin position="226"/>
        <end position="328"/>
    </location>
</feature>
<feature type="signal peptide" evidence="9">
    <location>
        <begin position="1"/>
        <end position="21"/>
    </location>
</feature>
<protein>
    <recommendedName>
        <fullName evidence="10">Ribophorin II C-terminal domain-containing protein</fullName>
    </recommendedName>
</protein>
<evidence type="ECO:0000256" key="8">
    <source>
        <dbReference type="SAM" id="Phobius"/>
    </source>
</evidence>
<evidence type="ECO:0000313" key="12">
    <source>
        <dbReference type="Proteomes" id="UP000247498"/>
    </source>
</evidence>
<gene>
    <name evidence="11" type="ORF">Rsub_07921</name>
</gene>
<dbReference type="InParanoid" id="A0A2V0P5T7"/>
<evidence type="ECO:0000256" key="9">
    <source>
        <dbReference type="SAM" id="SignalP"/>
    </source>
</evidence>
<dbReference type="EMBL" id="BDRX01000061">
    <property type="protein sequence ID" value="GBF95206.1"/>
    <property type="molecule type" value="Genomic_DNA"/>
</dbReference>
<dbReference type="GO" id="GO:0008250">
    <property type="term" value="C:oligosaccharyltransferase complex"/>
    <property type="evidence" value="ECO:0007669"/>
    <property type="project" value="InterPro"/>
</dbReference>
<evidence type="ECO:0000256" key="6">
    <source>
        <dbReference type="ARBA" id="ARBA00023136"/>
    </source>
</evidence>
<feature type="transmembrane region" description="Helical" evidence="8">
    <location>
        <begin position="299"/>
        <end position="318"/>
    </location>
</feature>
<dbReference type="AlphaFoldDB" id="A0A2V0P5T7"/>
<dbReference type="Proteomes" id="UP000247498">
    <property type="component" value="Unassembled WGS sequence"/>
</dbReference>
<dbReference type="InterPro" id="IPR056790">
    <property type="entry name" value="Ribophorin_II_C"/>
</dbReference>
<accession>A0A2V0P5T7</accession>
<dbReference type="STRING" id="307507.A0A2V0P5T7"/>
<evidence type="ECO:0000313" key="11">
    <source>
        <dbReference type="EMBL" id="GBF95206.1"/>
    </source>
</evidence>
<keyword evidence="12" id="KW-1185">Reference proteome</keyword>
<keyword evidence="6 8" id="KW-0472">Membrane</keyword>
<evidence type="ECO:0000256" key="3">
    <source>
        <dbReference type="ARBA" id="ARBA00022729"/>
    </source>
</evidence>
<keyword evidence="3 9" id="KW-0732">Signal</keyword>
<keyword evidence="5 8" id="KW-1133">Transmembrane helix</keyword>
<name>A0A2V0P5T7_9CHLO</name>
<feature type="region of interest" description="Disordered" evidence="7">
    <location>
        <begin position="28"/>
        <end position="63"/>
    </location>
</feature>
<evidence type="ECO:0000256" key="1">
    <source>
        <dbReference type="ARBA" id="ARBA00004477"/>
    </source>
</evidence>
<dbReference type="OrthoDB" id="432292at2759"/>
<dbReference type="GO" id="GO:0006487">
    <property type="term" value="P:protein N-linked glycosylation"/>
    <property type="evidence" value="ECO:0007669"/>
    <property type="project" value="TreeGrafter"/>
</dbReference>
<organism evidence="11 12">
    <name type="scientific">Raphidocelis subcapitata</name>
    <dbReference type="NCBI Taxonomy" id="307507"/>
    <lineage>
        <taxon>Eukaryota</taxon>
        <taxon>Viridiplantae</taxon>
        <taxon>Chlorophyta</taxon>
        <taxon>core chlorophytes</taxon>
        <taxon>Chlorophyceae</taxon>
        <taxon>CS clade</taxon>
        <taxon>Sphaeropleales</taxon>
        <taxon>Selenastraceae</taxon>
        <taxon>Raphidocelis</taxon>
    </lineage>
</organism>
<dbReference type="PANTHER" id="PTHR12640">
    <property type="entry name" value="RIBOPHORIN II"/>
    <property type="match status" value="1"/>
</dbReference>
<dbReference type="Pfam" id="PF25147">
    <property type="entry name" value="Ribophorin_II_C"/>
    <property type="match status" value="1"/>
</dbReference>
<sequence length="343" mass="35035">MRARHLLLLGLLLSTSLVVCAQDEDVIAAEDGGSGDSVAEEPESPPPSPPPPSPPPPPKRKAASVLSVDSAEAQVITAGGKKQSTKSAKFGSALLDGLALDVGASIEVTFTPKTDGAASKPQQAMLVLAPAGAADIAAYAVAKPRKDGSHAAVVSQSAVEKQLGPVGGKLVATLLLGDPQAPKGVRWELGSILLPPGDESAKPAPAYRSARVQQINNLLPNIAHIFRAPEKRPPAVVSLVFTGLALAPLALLALWLLASGALSLPAFPSGPAALWALLFHGGIGALLVLYWLFWTQLDLAQTLPLAIGIGLATAAVGYKALSALADARLQAERAAATPAKKTN</sequence>
<reference evidence="11 12" key="1">
    <citation type="journal article" date="2018" name="Sci. Rep.">
        <title>Raphidocelis subcapitata (=Pseudokirchneriella subcapitata) provides an insight into genome evolution and environmental adaptations in the Sphaeropleales.</title>
        <authorList>
            <person name="Suzuki S."/>
            <person name="Yamaguchi H."/>
            <person name="Nakajima N."/>
            <person name="Kawachi M."/>
        </authorList>
    </citation>
    <scope>NUCLEOTIDE SEQUENCE [LARGE SCALE GENOMIC DNA]</scope>
    <source>
        <strain evidence="11 12">NIES-35</strain>
    </source>
</reference>
<evidence type="ECO:0000256" key="4">
    <source>
        <dbReference type="ARBA" id="ARBA00022824"/>
    </source>
</evidence>
<feature type="transmembrane region" description="Helical" evidence="8">
    <location>
        <begin position="272"/>
        <end position="293"/>
    </location>
</feature>
<feature type="chain" id="PRO_5044307526" description="Ribophorin II C-terminal domain-containing protein" evidence="9">
    <location>
        <begin position="22"/>
        <end position="343"/>
    </location>
</feature>
<dbReference type="PANTHER" id="PTHR12640:SF0">
    <property type="entry name" value="DOLICHYL-DIPHOSPHOOLIGOSACCHARIDE--PROTEIN GLYCOSYLTRANSFERASE SUBUNIT 2"/>
    <property type="match status" value="1"/>
</dbReference>
<dbReference type="InterPro" id="IPR008814">
    <property type="entry name" value="Swp1"/>
</dbReference>
<keyword evidence="4" id="KW-0256">Endoplasmic reticulum</keyword>
<proteinExistence type="predicted"/>
<feature type="transmembrane region" description="Helical" evidence="8">
    <location>
        <begin position="235"/>
        <end position="260"/>
    </location>
</feature>
<evidence type="ECO:0000256" key="7">
    <source>
        <dbReference type="SAM" id="MobiDB-lite"/>
    </source>
</evidence>
<comment type="subcellular location">
    <subcellularLocation>
        <location evidence="1">Endoplasmic reticulum membrane</location>
        <topology evidence="1">Multi-pass membrane protein</topology>
    </subcellularLocation>
</comment>
<dbReference type="UniPathway" id="UPA00378"/>
<evidence type="ECO:0000256" key="5">
    <source>
        <dbReference type="ARBA" id="ARBA00022989"/>
    </source>
</evidence>
<comment type="caution">
    <text evidence="11">The sequence shown here is derived from an EMBL/GenBank/DDBJ whole genome shotgun (WGS) entry which is preliminary data.</text>
</comment>
<feature type="compositionally biased region" description="Pro residues" evidence="7">
    <location>
        <begin position="44"/>
        <end position="57"/>
    </location>
</feature>
<evidence type="ECO:0000259" key="10">
    <source>
        <dbReference type="Pfam" id="PF25147"/>
    </source>
</evidence>
<keyword evidence="2 8" id="KW-0812">Transmembrane</keyword>